<name>A0A4R2KFN6_9FIRM</name>
<reference evidence="2 3" key="1">
    <citation type="submission" date="2019-03" db="EMBL/GenBank/DDBJ databases">
        <title>Genomic Encyclopedia of Type Strains, Phase IV (KMG-IV): sequencing the most valuable type-strain genomes for metagenomic binning, comparative biology and taxonomic classification.</title>
        <authorList>
            <person name="Goeker M."/>
        </authorList>
    </citation>
    <scope>NUCLEOTIDE SEQUENCE [LARGE SCALE GENOMIC DNA]</scope>
    <source>
        <strain evidence="2 3">DSM 102940</strain>
    </source>
</reference>
<dbReference type="PANTHER" id="PTHR35335:SF1">
    <property type="entry name" value="UPF0716 PROTEIN FXSA"/>
    <property type="match status" value="1"/>
</dbReference>
<accession>A0A4R2KFN6</accession>
<dbReference type="InterPro" id="IPR007313">
    <property type="entry name" value="FxsA"/>
</dbReference>
<dbReference type="Proteomes" id="UP000294919">
    <property type="component" value="Unassembled WGS sequence"/>
</dbReference>
<dbReference type="EMBL" id="SLWV01000040">
    <property type="protein sequence ID" value="TCO68768.1"/>
    <property type="molecule type" value="Genomic_DNA"/>
</dbReference>
<evidence type="ECO:0000313" key="2">
    <source>
        <dbReference type="EMBL" id="TCO68768.1"/>
    </source>
</evidence>
<evidence type="ECO:0000313" key="3">
    <source>
        <dbReference type="Proteomes" id="UP000294919"/>
    </source>
</evidence>
<keyword evidence="1" id="KW-0812">Transmembrane</keyword>
<dbReference type="PANTHER" id="PTHR35335">
    <property type="entry name" value="UPF0716 PROTEIN FXSA"/>
    <property type="match status" value="1"/>
</dbReference>
<comment type="caution">
    <text evidence="2">The sequence shown here is derived from an EMBL/GenBank/DDBJ whole genome shotgun (WGS) entry which is preliminary data.</text>
</comment>
<dbReference type="AlphaFoldDB" id="A0A4R2KFN6"/>
<dbReference type="GO" id="GO:0016020">
    <property type="term" value="C:membrane"/>
    <property type="evidence" value="ECO:0007669"/>
    <property type="project" value="InterPro"/>
</dbReference>
<gene>
    <name evidence="2" type="ORF">EV214_14013</name>
</gene>
<protein>
    <submittedName>
        <fullName evidence="2">UPF0716 protein FxsA</fullName>
    </submittedName>
</protein>
<feature type="transmembrane region" description="Helical" evidence="1">
    <location>
        <begin position="27"/>
        <end position="47"/>
    </location>
</feature>
<feature type="transmembrane region" description="Helical" evidence="1">
    <location>
        <begin position="72"/>
        <end position="91"/>
    </location>
</feature>
<sequence>MLMRLIILFTVVPLVELALLFKLNGYIGFVYTLGIVIFTGVLGAYLAKSQGKEILLRIKHEMGQGRLPGEQLINGLCVLIGGAMLLTPGILTDICGFILVIPITREIVKVYIKVKLQKMMDEGRGNFYFRW</sequence>
<keyword evidence="1" id="KW-0472">Membrane</keyword>
<evidence type="ECO:0000256" key="1">
    <source>
        <dbReference type="SAM" id="Phobius"/>
    </source>
</evidence>
<keyword evidence="1" id="KW-1133">Transmembrane helix</keyword>
<dbReference type="RefSeq" id="WP_132248062.1">
    <property type="nucleotide sequence ID" value="NZ_SLWV01000040.1"/>
</dbReference>
<keyword evidence="3" id="KW-1185">Reference proteome</keyword>
<dbReference type="Pfam" id="PF04186">
    <property type="entry name" value="FxsA"/>
    <property type="match status" value="1"/>
</dbReference>
<organism evidence="2 3">
    <name type="scientific">Marinisporobacter balticus</name>
    <dbReference type="NCBI Taxonomy" id="2018667"/>
    <lineage>
        <taxon>Bacteria</taxon>
        <taxon>Bacillati</taxon>
        <taxon>Bacillota</taxon>
        <taxon>Clostridia</taxon>
        <taxon>Peptostreptococcales</taxon>
        <taxon>Thermotaleaceae</taxon>
        <taxon>Marinisporobacter</taxon>
    </lineage>
</organism>
<dbReference type="OrthoDB" id="9792788at2"/>
<dbReference type="NCBIfam" id="NF008528">
    <property type="entry name" value="PRK11463.1-2"/>
    <property type="match status" value="1"/>
</dbReference>
<proteinExistence type="predicted"/>